<evidence type="ECO:0000256" key="14">
    <source>
        <dbReference type="RuleBase" id="RU004016"/>
    </source>
</evidence>
<evidence type="ECO:0000256" key="4">
    <source>
        <dbReference type="ARBA" id="ARBA00022645"/>
    </source>
</evidence>
<feature type="compositionally biased region" description="Acidic residues" evidence="15">
    <location>
        <begin position="244"/>
        <end position="253"/>
    </location>
</feature>
<dbReference type="Pfam" id="PF00768">
    <property type="entry name" value="Peptidase_S11"/>
    <property type="match status" value="1"/>
</dbReference>
<feature type="compositionally biased region" description="Basic and acidic residues" evidence="15">
    <location>
        <begin position="159"/>
        <end position="170"/>
    </location>
</feature>
<keyword evidence="6" id="KW-0732">Signal</keyword>
<name>A0A0K8PYB3_STRAJ</name>
<dbReference type="UniPathway" id="UPA00219"/>
<feature type="compositionally biased region" description="Low complexity" evidence="15">
    <location>
        <begin position="307"/>
        <end position="326"/>
    </location>
</feature>
<feature type="active site" description="Proton acceptor" evidence="12">
    <location>
        <position position="755"/>
    </location>
</feature>
<feature type="compositionally biased region" description="Basic and acidic residues" evidence="15">
    <location>
        <begin position="98"/>
        <end position="109"/>
    </location>
</feature>
<evidence type="ECO:0000259" key="16">
    <source>
        <dbReference type="Pfam" id="PF00768"/>
    </source>
</evidence>
<dbReference type="GO" id="GO:0071555">
    <property type="term" value="P:cell wall organization"/>
    <property type="evidence" value="ECO:0007669"/>
    <property type="project" value="UniProtKB-KW"/>
</dbReference>
<evidence type="ECO:0000256" key="5">
    <source>
        <dbReference type="ARBA" id="ARBA00022670"/>
    </source>
</evidence>
<proteinExistence type="inferred from homology"/>
<evidence type="ECO:0000256" key="3">
    <source>
        <dbReference type="ARBA" id="ARBA00012448"/>
    </source>
</evidence>
<evidence type="ECO:0000256" key="9">
    <source>
        <dbReference type="ARBA" id="ARBA00022984"/>
    </source>
</evidence>
<dbReference type="GO" id="GO:0009252">
    <property type="term" value="P:peptidoglycan biosynthetic process"/>
    <property type="evidence" value="ECO:0007669"/>
    <property type="project" value="UniProtKB-UniPathway"/>
</dbReference>
<dbReference type="InterPro" id="IPR012338">
    <property type="entry name" value="Beta-lactam/transpept-like"/>
</dbReference>
<feature type="compositionally biased region" description="Low complexity" evidence="15">
    <location>
        <begin position="605"/>
        <end position="644"/>
    </location>
</feature>
<feature type="domain" description="Peptidase S11 D-alanyl-D-alanine carboxypeptidase A N-terminal" evidence="16">
    <location>
        <begin position="744"/>
        <end position="934"/>
    </location>
</feature>
<evidence type="ECO:0000313" key="18">
    <source>
        <dbReference type="EMBL" id="GAP52811.1"/>
    </source>
</evidence>
<feature type="compositionally biased region" description="Basic and acidic residues" evidence="15">
    <location>
        <begin position="370"/>
        <end position="418"/>
    </location>
</feature>
<feature type="compositionally biased region" description="Acidic residues" evidence="15">
    <location>
        <begin position="207"/>
        <end position="217"/>
    </location>
</feature>
<dbReference type="AlphaFoldDB" id="A0A0K8PYB3"/>
<evidence type="ECO:0000313" key="19">
    <source>
        <dbReference type="Proteomes" id="UP000053859"/>
    </source>
</evidence>
<dbReference type="InterPro" id="IPR018044">
    <property type="entry name" value="Peptidase_S11"/>
</dbReference>
<dbReference type="OrthoDB" id="3530815at2"/>
<feature type="compositionally biased region" description="Basic and acidic residues" evidence="15">
    <location>
        <begin position="223"/>
        <end position="234"/>
    </location>
</feature>
<keyword evidence="4 18" id="KW-0121">Carboxypeptidase</keyword>
<comment type="pathway">
    <text evidence="1">Cell wall biogenesis; peptidoglycan biosynthesis.</text>
</comment>
<dbReference type="InterPro" id="IPR012907">
    <property type="entry name" value="Peptidase_S11_C"/>
</dbReference>
<feature type="compositionally biased region" description="Low complexity" evidence="15">
    <location>
        <begin position="481"/>
        <end position="497"/>
    </location>
</feature>
<evidence type="ECO:0000256" key="6">
    <source>
        <dbReference type="ARBA" id="ARBA00022729"/>
    </source>
</evidence>
<organism evidence="18 19">
    <name type="scientific">Streptomyces azureus</name>
    <dbReference type="NCBI Taxonomy" id="146537"/>
    <lineage>
        <taxon>Bacteria</taxon>
        <taxon>Bacillati</taxon>
        <taxon>Actinomycetota</taxon>
        <taxon>Actinomycetes</taxon>
        <taxon>Kitasatosporales</taxon>
        <taxon>Streptomycetaceae</taxon>
        <taxon>Streptomyces</taxon>
    </lineage>
</organism>
<comment type="similarity">
    <text evidence="2 14">Belongs to the peptidase S11 family.</text>
</comment>
<keyword evidence="7" id="KW-0378">Hydrolase</keyword>
<dbReference type="InterPro" id="IPR001967">
    <property type="entry name" value="Peptidase_S11_N"/>
</dbReference>
<feature type="active site" evidence="12">
    <location>
        <position position="816"/>
    </location>
</feature>
<evidence type="ECO:0000256" key="12">
    <source>
        <dbReference type="PIRSR" id="PIRSR618044-1"/>
    </source>
</evidence>
<keyword evidence="5" id="KW-0645">Protease</keyword>
<dbReference type="Proteomes" id="UP000053859">
    <property type="component" value="Unassembled WGS sequence"/>
</dbReference>
<dbReference type="Pfam" id="PF07943">
    <property type="entry name" value="PBP5_C"/>
    <property type="match status" value="1"/>
</dbReference>
<dbReference type="Gene3D" id="3.40.710.10">
    <property type="entry name" value="DD-peptidase/beta-lactamase superfamily"/>
    <property type="match status" value="1"/>
</dbReference>
<dbReference type="GO" id="GO:0006508">
    <property type="term" value="P:proteolysis"/>
    <property type="evidence" value="ECO:0007669"/>
    <property type="project" value="UniProtKB-KW"/>
</dbReference>
<dbReference type="PRINTS" id="PR00725">
    <property type="entry name" value="DADACBPTASE1"/>
</dbReference>
<sequence length="1073" mass="108892">MVRTAPGSGVTGGGSRFGTRTRGARREEEASVAGESPDRSKQRESSAEPTSGSASPVPEARSEASPKRDPRLAVARDTERSAKRGGADTATRVLSARTAEKPAEAADAERDADEAGSAADAERDADEAGSAADAERGAGETDSAADAERDADEAGSAADAEREADAERGEGQAGATDTAADAEQDDSDADTEGTAADAERGAGETDSAADAERDADEAGSAADAEREADAERGEGQAGAADTAAETEQDESDAGAEGTAADASRQSVEEPVRGSGRSSGQAGASASAEASEPGESTGCGKASGLGEGSDSAEGSEAGEASGSAEGSESGGSTGSREGGGDAASSDGRLRDAVAAWVASADQDEEPAAAEGRGERAESADKASEDGQKAAERAEEARDADTGGQKPEKAAEADVDARDDQDAEGTDDAATDAQDRPKTEGTDDAATDAQDRPKAEDSEEVAEAGAGAQGGQEEAVEAEADRSATGASGAASADTTTAGDTDDTPEKPETAEADSPEPEAKDTPDSGKAPEPEDTGTGKGDAEPPVDQPTAVFKAVRPPVDQPTTMLKLGGAAKDAEAAPEKDVERTSKFVALKPLDDPSTRKPASGTQAGEAAPAGQAAAPAPADATAPVPTVGPTVGPERTTQQPLPPRPPLDLLAELTNTPPPPDTPLRTAVRRVKIWTPLVLLLVVVFGVVQSVRPLPAPTLELTAEDSYTFEGGKVDIPWPAEGQAALDVQGIGTFGSSGEQKPVPIASVAKVMTAYVILRDHPLKSGEDGPKIEIDQAAEDQSDAGQESTVDVTKGDKISQREALESILIASANNVARLLARWDAGSEKAFVRKMNDAAKDLGMKNTTYTDPSGLNNTTVSTAVDQVKLAKAAMEQPAFREVAAMMSYVDYKGAKHGNWNRLVGYNDVTGIKTGTTTSALGNLVFSARKDVNGEVRRIVGAVVRQPAGGPDNTILGAALHEGDKLIKAAQGALESATILKKGTVVGYADDGLGGRTPVAVTEDVTAVGWAGLSVKLTFAADELPHTAKAGKKVGTLTVGDGSTEAVKVPVALQKDLVEPGFADKLTRIG</sequence>
<evidence type="ECO:0000259" key="17">
    <source>
        <dbReference type="Pfam" id="PF07943"/>
    </source>
</evidence>
<feature type="compositionally biased region" description="Basic and acidic residues" evidence="15">
    <location>
        <begin position="516"/>
        <end position="529"/>
    </location>
</feature>
<feature type="region of interest" description="Disordered" evidence="15">
    <location>
        <begin position="1"/>
        <end position="668"/>
    </location>
</feature>
<evidence type="ECO:0000256" key="8">
    <source>
        <dbReference type="ARBA" id="ARBA00022960"/>
    </source>
</evidence>
<feature type="domain" description="Peptidase S11 D-Ala-D-Ala carboxypeptidase A C-terminal" evidence="17">
    <location>
        <begin position="978"/>
        <end position="1061"/>
    </location>
</feature>
<dbReference type="EMBL" id="DF968483">
    <property type="protein sequence ID" value="GAP52811.1"/>
    <property type="molecule type" value="Genomic_DNA"/>
</dbReference>
<keyword evidence="9" id="KW-0573">Peptidoglycan synthesis</keyword>
<evidence type="ECO:0000256" key="7">
    <source>
        <dbReference type="ARBA" id="ARBA00022801"/>
    </source>
</evidence>
<dbReference type="EC" id="3.4.16.4" evidence="3"/>
<gene>
    <name evidence="18" type="ORF">SAZU_7690</name>
</gene>
<evidence type="ECO:0000256" key="15">
    <source>
        <dbReference type="SAM" id="MobiDB-lite"/>
    </source>
</evidence>
<feature type="binding site" evidence="13">
    <location>
        <position position="916"/>
    </location>
    <ligand>
        <name>substrate</name>
    </ligand>
</feature>
<feature type="compositionally biased region" description="Gly residues" evidence="15">
    <location>
        <begin position="327"/>
        <end position="340"/>
    </location>
</feature>
<protein>
    <recommendedName>
        <fullName evidence="3">serine-type D-Ala-D-Ala carboxypeptidase</fullName>
        <ecNumber evidence="3">3.4.16.4</ecNumber>
    </recommendedName>
</protein>
<keyword evidence="10" id="KW-0961">Cell wall biogenesis/degradation</keyword>
<accession>A0A0K8PYB3</accession>
<dbReference type="SUPFAM" id="SSF56601">
    <property type="entry name" value="beta-lactamase/transpeptidase-like"/>
    <property type="match status" value="1"/>
</dbReference>
<evidence type="ECO:0000256" key="2">
    <source>
        <dbReference type="ARBA" id="ARBA00007164"/>
    </source>
</evidence>
<evidence type="ECO:0000256" key="1">
    <source>
        <dbReference type="ARBA" id="ARBA00004752"/>
    </source>
</evidence>
<comment type="catalytic activity">
    <reaction evidence="11">
        <text>Preferential cleavage: (Ac)2-L-Lys-D-Ala-|-D-Ala. Also transpeptidation of peptidyl-alanyl moieties that are N-acyl substituents of D-alanine.</text>
        <dbReference type="EC" id="3.4.16.4"/>
    </reaction>
</comment>
<feature type="compositionally biased region" description="Basic and acidic residues" evidence="15">
    <location>
        <begin position="36"/>
        <end position="46"/>
    </location>
</feature>
<feature type="compositionally biased region" description="Acidic residues" evidence="15">
    <location>
        <begin position="143"/>
        <end position="153"/>
    </location>
</feature>
<feature type="compositionally biased region" description="Basic and acidic residues" evidence="15">
    <location>
        <begin position="60"/>
        <end position="86"/>
    </location>
</feature>
<feature type="compositionally biased region" description="Acidic residues" evidence="15">
    <location>
        <begin position="180"/>
        <end position="191"/>
    </location>
</feature>
<evidence type="ECO:0000256" key="10">
    <source>
        <dbReference type="ARBA" id="ARBA00023316"/>
    </source>
</evidence>
<keyword evidence="8" id="KW-0133">Cell shape</keyword>
<evidence type="ECO:0000256" key="13">
    <source>
        <dbReference type="PIRSR" id="PIRSR618044-2"/>
    </source>
</evidence>
<keyword evidence="19" id="KW-1185">Reference proteome</keyword>
<feature type="active site" description="Acyl-ester intermediate" evidence="12">
    <location>
        <position position="752"/>
    </location>
</feature>
<feature type="compositionally biased region" description="Basic and acidic residues" evidence="15">
    <location>
        <begin position="572"/>
        <end position="586"/>
    </location>
</feature>
<evidence type="ECO:0000256" key="11">
    <source>
        <dbReference type="ARBA" id="ARBA00034000"/>
    </source>
</evidence>
<feature type="compositionally biased region" description="Low complexity" evidence="15">
    <location>
        <begin position="273"/>
        <end position="299"/>
    </location>
</feature>
<dbReference type="GO" id="GO:0008360">
    <property type="term" value="P:regulation of cell shape"/>
    <property type="evidence" value="ECO:0007669"/>
    <property type="project" value="UniProtKB-KW"/>
</dbReference>
<dbReference type="PATRIC" id="fig|146537.3.peg.8104"/>
<feature type="compositionally biased region" description="Acidic residues" evidence="15">
    <location>
        <begin position="419"/>
        <end position="428"/>
    </location>
</feature>
<dbReference type="PANTHER" id="PTHR21581:SF33">
    <property type="entry name" value="D-ALANYL-D-ALANINE CARBOXYPEPTIDASE DACB"/>
    <property type="match status" value="1"/>
</dbReference>
<dbReference type="PANTHER" id="PTHR21581">
    <property type="entry name" value="D-ALANYL-D-ALANINE CARBOXYPEPTIDASE"/>
    <property type="match status" value="1"/>
</dbReference>
<dbReference type="GO" id="GO:0009002">
    <property type="term" value="F:serine-type D-Ala-D-Ala carboxypeptidase activity"/>
    <property type="evidence" value="ECO:0007669"/>
    <property type="project" value="UniProtKB-EC"/>
</dbReference>
<reference evidence="18" key="1">
    <citation type="journal article" date="2015" name="Genome Announc.">
        <title>Draft Genome Sequence of Thiostrepton-Producing Streptomyces azureus ATCC 14921.</title>
        <authorList>
            <person name="Sakihara K."/>
            <person name="Maeda J."/>
            <person name="Tashiro K."/>
            <person name="Fujino Y."/>
            <person name="Kuhara S."/>
            <person name="Ohshima T."/>
            <person name="Ogata S."/>
            <person name="Doi K."/>
        </authorList>
    </citation>
    <scope>NUCLEOTIDE SEQUENCE [LARGE SCALE GENOMIC DNA]</scope>
    <source>
        <strain evidence="18">ATCC14921</strain>
    </source>
</reference>